<feature type="coiled-coil region" evidence="1">
    <location>
        <begin position="334"/>
        <end position="361"/>
    </location>
</feature>
<dbReference type="SMART" id="SM00327">
    <property type="entry name" value="VWA"/>
    <property type="match status" value="1"/>
</dbReference>
<evidence type="ECO:0000256" key="2">
    <source>
        <dbReference type="SAM" id="SignalP"/>
    </source>
</evidence>
<proteinExistence type="predicted"/>
<dbReference type="RefSeq" id="WP_014438361.1">
    <property type="nucleotide sequence ID" value="NC_017080.1"/>
</dbReference>
<organism evidence="4 5">
    <name type="scientific">Phycisphaera mikurensis (strain NBRC 102666 / KCTC 22515 / FYK2301M01)</name>
    <dbReference type="NCBI Taxonomy" id="1142394"/>
    <lineage>
        <taxon>Bacteria</taxon>
        <taxon>Pseudomonadati</taxon>
        <taxon>Planctomycetota</taxon>
        <taxon>Phycisphaerae</taxon>
        <taxon>Phycisphaerales</taxon>
        <taxon>Phycisphaeraceae</taxon>
        <taxon>Phycisphaera</taxon>
    </lineage>
</organism>
<dbReference type="HOGENOM" id="CLU_040423_0_0_0"/>
<dbReference type="KEGG" id="phm:PSMK_29940"/>
<feature type="chain" id="PRO_5003629274" description="VWFA domain-containing protein" evidence="2">
    <location>
        <begin position="26"/>
        <end position="396"/>
    </location>
</feature>
<dbReference type="STRING" id="1142394.PSMK_29940"/>
<feature type="domain" description="VWFA" evidence="3">
    <location>
        <begin position="45"/>
        <end position="231"/>
    </location>
</feature>
<dbReference type="eggNOG" id="COG2304">
    <property type="taxonomic scope" value="Bacteria"/>
</dbReference>
<keyword evidence="5" id="KW-1185">Reference proteome</keyword>
<evidence type="ECO:0000313" key="5">
    <source>
        <dbReference type="Proteomes" id="UP000007881"/>
    </source>
</evidence>
<dbReference type="AlphaFoldDB" id="I0IIR5"/>
<reference evidence="4 5" key="1">
    <citation type="submission" date="2012-02" db="EMBL/GenBank/DDBJ databases">
        <title>Complete genome sequence of Phycisphaera mikurensis NBRC 102666.</title>
        <authorList>
            <person name="Ankai A."/>
            <person name="Hosoyama A."/>
            <person name="Terui Y."/>
            <person name="Sekine M."/>
            <person name="Fukai R."/>
            <person name="Kato Y."/>
            <person name="Nakamura S."/>
            <person name="Yamada-Narita S."/>
            <person name="Kawakoshi A."/>
            <person name="Fukunaga Y."/>
            <person name="Yamazaki S."/>
            <person name="Fujita N."/>
        </authorList>
    </citation>
    <scope>NUCLEOTIDE SEQUENCE [LARGE SCALE GENOMIC DNA]</scope>
    <source>
        <strain evidence="5">NBRC 102666 / KCTC 22515 / FYK2301M01</strain>
    </source>
</reference>
<evidence type="ECO:0000256" key="1">
    <source>
        <dbReference type="SAM" id="Coils"/>
    </source>
</evidence>
<dbReference type="SUPFAM" id="SSF53300">
    <property type="entry name" value="vWA-like"/>
    <property type="match status" value="1"/>
</dbReference>
<dbReference type="OrthoDB" id="5827268at2"/>
<evidence type="ECO:0000259" key="3">
    <source>
        <dbReference type="SMART" id="SM00327"/>
    </source>
</evidence>
<protein>
    <recommendedName>
        <fullName evidence="3">VWFA domain-containing protein</fullName>
    </recommendedName>
</protein>
<dbReference type="Proteomes" id="UP000007881">
    <property type="component" value="Chromosome"/>
</dbReference>
<accession>I0IIR5</accession>
<dbReference type="Gene3D" id="3.40.50.410">
    <property type="entry name" value="von Willebrand factor, type A domain"/>
    <property type="match status" value="1"/>
</dbReference>
<dbReference type="EMBL" id="AP012338">
    <property type="protein sequence ID" value="BAM05153.1"/>
    <property type="molecule type" value="Genomic_DNA"/>
</dbReference>
<gene>
    <name evidence="4" type="ordered locus">PSMK_29940</name>
</gene>
<feature type="signal peptide" evidence="2">
    <location>
        <begin position="1"/>
        <end position="25"/>
    </location>
</feature>
<evidence type="ECO:0000313" key="4">
    <source>
        <dbReference type="EMBL" id="BAM05153.1"/>
    </source>
</evidence>
<dbReference type="InterPro" id="IPR002035">
    <property type="entry name" value="VWF_A"/>
</dbReference>
<name>I0IIR5_PHYMF</name>
<sequence length="396" mass="41501">MPRLLAVNLPLLLALAATPAPLATAAPDPAPGAVRVPAAKAAAPVVELAILLDTSNSMDGLIDQARAQLWGIVNRVASKTRGGQAPRLRVALYEYGNSSIPVEAGYVRLVQPLTGDLDLFSRALFELTTNGGDEYCGEAIGRAVEELEWSPESVSGSGFRAIYIAGNEPFTQGERPYASACAAAVGKGVRVNTIHCGPEAVGAESGWRDGAERAEGDFLNINQDAAVAVAATPMDARLADLSREINGTYAFFGGQRRELEENQKVQDRNASRLGRAIAAERAATKSGPGYRNRADLVDATLDAPAPAAALAAIPAGDLPEEMRAMTDGERLAHVEKLAAERAALQAEIQELSIERDAFLADLAAGAADGPEAEDTFGSAILASVDRQMEAAGFEKK</sequence>
<keyword evidence="1" id="KW-0175">Coiled coil</keyword>
<keyword evidence="2" id="KW-0732">Signal</keyword>
<dbReference type="InterPro" id="IPR036465">
    <property type="entry name" value="vWFA_dom_sf"/>
</dbReference>